<evidence type="ECO:0000256" key="1">
    <source>
        <dbReference type="SAM" id="SignalP"/>
    </source>
</evidence>
<evidence type="ECO:0000313" key="2">
    <source>
        <dbReference type="EMBL" id="QDT40027.1"/>
    </source>
</evidence>
<protein>
    <recommendedName>
        <fullName evidence="4">Outer membrane lipoprotein-sorting protein</fullName>
    </recommendedName>
</protein>
<dbReference type="AlphaFoldDB" id="A0A517R808"/>
<accession>A0A517R808</accession>
<dbReference type="Proteomes" id="UP000317171">
    <property type="component" value="Chromosome"/>
</dbReference>
<dbReference type="OrthoDB" id="286100at2"/>
<name>A0A517R808_9PLAN</name>
<dbReference type="RefSeq" id="WP_145209297.1">
    <property type="nucleotide sequence ID" value="NZ_CP036269.1"/>
</dbReference>
<evidence type="ECO:0000313" key="3">
    <source>
        <dbReference type="Proteomes" id="UP000317171"/>
    </source>
</evidence>
<feature type="signal peptide" evidence="1">
    <location>
        <begin position="1"/>
        <end position="24"/>
    </location>
</feature>
<reference evidence="2 3" key="1">
    <citation type="submission" date="2019-02" db="EMBL/GenBank/DDBJ databases">
        <title>Deep-cultivation of Planctomycetes and their phenomic and genomic characterization uncovers novel biology.</title>
        <authorList>
            <person name="Wiegand S."/>
            <person name="Jogler M."/>
            <person name="Boedeker C."/>
            <person name="Pinto D."/>
            <person name="Vollmers J."/>
            <person name="Rivas-Marin E."/>
            <person name="Kohn T."/>
            <person name="Peeters S.H."/>
            <person name="Heuer A."/>
            <person name="Rast P."/>
            <person name="Oberbeckmann S."/>
            <person name="Bunk B."/>
            <person name="Jeske O."/>
            <person name="Meyerdierks A."/>
            <person name="Storesund J.E."/>
            <person name="Kallscheuer N."/>
            <person name="Luecker S."/>
            <person name="Lage O.M."/>
            <person name="Pohl T."/>
            <person name="Merkel B.J."/>
            <person name="Hornburger P."/>
            <person name="Mueller R.-W."/>
            <person name="Bruemmer F."/>
            <person name="Labrenz M."/>
            <person name="Spormann A.M."/>
            <person name="Op den Camp H."/>
            <person name="Overmann J."/>
            <person name="Amann R."/>
            <person name="Jetten M.S.M."/>
            <person name="Mascher T."/>
            <person name="Medema M.H."/>
            <person name="Devos D.P."/>
            <person name="Kaster A.-K."/>
            <person name="Ovreas L."/>
            <person name="Rohde M."/>
            <person name="Galperin M.Y."/>
            <person name="Jogler C."/>
        </authorList>
    </citation>
    <scope>NUCLEOTIDE SEQUENCE [LARGE SCALE GENOMIC DNA]</scope>
    <source>
        <strain evidence="2 3">Pan241w</strain>
    </source>
</reference>
<feature type="chain" id="PRO_5021812744" description="Outer membrane lipoprotein-sorting protein" evidence="1">
    <location>
        <begin position="25"/>
        <end position="327"/>
    </location>
</feature>
<organism evidence="2 3">
    <name type="scientific">Gimesia alba</name>
    <dbReference type="NCBI Taxonomy" id="2527973"/>
    <lineage>
        <taxon>Bacteria</taxon>
        <taxon>Pseudomonadati</taxon>
        <taxon>Planctomycetota</taxon>
        <taxon>Planctomycetia</taxon>
        <taxon>Planctomycetales</taxon>
        <taxon>Planctomycetaceae</taxon>
        <taxon>Gimesia</taxon>
    </lineage>
</organism>
<dbReference type="KEGG" id="gaz:Pan241w_00800"/>
<proteinExistence type="predicted"/>
<sequence precursor="true">MRQQRFPFIHSIVVCLLCGSLTQAADQKPISIPIDQFTQLNESEQKGLLLKAFQRRLEHAKNLYYEVDLNWLIYENQNELPGKLREAAMLRRCRHWLLGDSYRMDSDMFRPTEKQACQWISDGYDAKQRISKATFTDKKRSSGRIDRIHDSIISDNKYIFWLRGVYPHKSKYLFQYLIDHKAEFEIEAPVDDGKVQLTVNFQPHWTNKPGGKRIFILDPKKGFLPINGHSRWNELRVDGGQPMWRIERFFVFESKLVGDVWMPVKLREEIMSSSAPEILSTQEIEVTRIEHGTVKPADLAIQFTEGMKIVDAIKGESYTVSSTDKSE</sequence>
<keyword evidence="1" id="KW-0732">Signal</keyword>
<keyword evidence="3" id="KW-1185">Reference proteome</keyword>
<gene>
    <name evidence="2" type="ORF">Pan241w_00800</name>
</gene>
<dbReference type="EMBL" id="CP036269">
    <property type="protein sequence ID" value="QDT40027.1"/>
    <property type="molecule type" value="Genomic_DNA"/>
</dbReference>
<evidence type="ECO:0008006" key="4">
    <source>
        <dbReference type="Google" id="ProtNLM"/>
    </source>
</evidence>